<dbReference type="InterPro" id="IPR011009">
    <property type="entry name" value="Kinase-like_dom_sf"/>
</dbReference>
<dbReference type="Pfam" id="PF07714">
    <property type="entry name" value="PK_Tyr_Ser-Thr"/>
    <property type="match status" value="1"/>
</dbReference>
<dbReference type="Pfam" id="PF00560">
    <property type="entry name" value="LRR_1"/>
    <property type="match status" value="6"/>
</dbReference>
<dbReference type="SUPFAM" id="SSF56112">
    <property type="entry name" value="Protein kinase-like (PK-like)"/>
    <property type="match status" value="1"/>
</dbReference>
<keyword evidence="4" id="KW-0677">Repeat</keyword>
<dbReference type="InterPro" id="IPR032675">
    <property type="entry name" value="LRR_dom_sf"/>
</dbReference>
<reference evidence="11" key="1">
    <citation type="submission" date="2022-10" db="EMBL/GenBank/DDBJ databases">
        <authorList>
            <person name="Hyden B.L."/>
            <person name="Feng K."/>
            <person name="Yates T."/>
            <person name="Jawdy S."/>
            <person name="Smart L.B."/>
            <person name="Muchero W."/>
        </authorList>
    </citation>
    <scope>NUCLEOTIDE SEQUENCE</scope>
    <source>
        <tissue evidence="11">Shoot tip</tissue>
    </source>
</reference>
<dbReference type="Pfam" id="PF08263">
    <property type="entry name" value="LRRNT_2"/>
    <property type="match status" value="1"/>
</dbReference>
<evidence type="ECO:0000313" key="11">
    <source>
        <dbReference type="EMBL" id="KAJ6395485.1"/>
    </source>
</evidence>
<keyword evidence="12" id="KW-1185">Reference proteome</keyword>
<evidence type="ECO:0000256" key="4">
    <source>
        <dbReference type="ARBA" id="ARBA00022737"/>
    </source>
</evidence>
<protein>
    <recommendedName>
        <fullName evidence="10">Protein kinase domain-containing protein</fullName>
    </recommendedName>
</protein>
<dbReference type="Pfam" id="PF13516">
    <property type="entry name" value="LRR_6"/>
    <property type="match status" value="1"/>
</dbReference>
<evidence type="ECO:0000256" key="2">
    <source>
        <dbReference type="ARBA" id="ARBA00022614"/>
    </source>
</evidence>
<feature type="chain" id="PRO_5045552621" description="Protein kinase domain-containing protein" evidence="9">
    <location>
        <begin position="18"/>
        <end position="874"/>
    </location>
</feature>
<dbReference type="PROSITE" id="PS50011">
    <property type="entry name" value="PROTEIN_KINASE_DOM"/>
    <property type="match status" value="1"/>
</dbReference>
<evidence type="ECO:0000313" key="12">
    <source>
        <dbReference type="Proteomes" id="UP001141253"/>
    </source>
</evidence>
<dbReference type="EMBL" id="JAPFFI010000004">
    <property type="protein sequence ID" value="KAJ6395485.1"/>
    <property type="molecule type" value="Genomic_DNA"/>
</dbReference>
<dbReference type="InterPro" id="IPR013210">
    <property type="entry name" value="LRR_N_plant-typ"/>
</dbReference>
<evidence type="ECO:0000256" key="8">
    <source>
        <dbReference type="SAM" id="Phobius"/>
    </source>
</evidence>
<keyword evidence="9" id="KW-0732">Signal</keyword>
<comment type="subcellular location">
    <subcellularLocation>
        <location evidence="1">Membrane</location>
    </subcellularLocation>
</comment>
<name>A0ABQ9CAG9_9ROSI</name>
<dbReference type="SUPFAM" id="SSF52058">
    <property type="entry name" value="L domain-like"/>
    <property type="match status" value="1"/>
</dbReference>
<dbReference type="PANTHER" id="PTHR48003:SF3">
    <property type="entry name" value="LEUCINE-RICH REPEAT PROTEIN KINASE FAMILY PROTEIN"/>
    <property type="match status" value="1"/>
</dbReference>
<feature type="signal peptide" evidence="9">
    <location>
        <begin position="1"/>
        <end position="17"/>
    </location>
</feature>
<evidence type="ECO:0000256" key="7">
    <source>
        <dbReference type="SAM" id="MobiDB-lite"/>
    </source>
</evidence>
<keyword evidence="3 8" id="KW-0812">Transmembrane</keyword>
<comment type="caution">
    <text evidence="11">The sequence shown here is derived from an EMBL/GenBank/DDBJ whole genome shotgun (WGS) entry which is preliminary data.</text>
</comment>
<gene>
    <name evidence="11" type="ORF">OIU77_020687</name>
</gene>
<feature type="transmembrane region" description="Helical" evidence="8">
    <location>
        <begin position="519"/>
        <end position="542"/>
    </location>
</feature>
<accession>A0ABQ9CAG9</accession>
<keyword evidence="5 8" id="KW-1133">Transmembrane helix</keyword>
<proteinExistence type="predicted"/>
<organism evidence="11 12">
    <name type="scientific">Salix suchowensis</name>
    <dbReference type="NCBI Taxonomy" id="1278906"/>
    <lineage>
        <taxon>Eukaryota</taxon>
        <taxon>Viridiplantae</taxon>
        <taxon>Streptophyta</taxon>
        <taxon>Embryophyta</taxon>
        <taxon>Tracheophyta</taxon>
        <taxon>Spermatophyta</taxon>
        <taxon>Magnoliopsida</taxon>
        <taxon>eudicotyledons</taxon>
        <taxon>Gunneridae</taxon>
        <taxon>Pentapetalae</taxon>
        <taxon>rosids</taxon>
        <taxon>fabids</taxon>
        <taxon>Malpighiales</taxon>
        <taxon>Salicaceae</taxon>
        <taxon>Saliceae</taxon>
        <taxon>Salix</taxon>
    </lineage>
</organism>
<dbReference type="InterPro" id="IPR053059">
    <property type="entry name" value="Inactive_SerThr-Kinase_ABA"/>
</dbReference>
<evidence type="ECO:0000256" key="9">
    <source>
        <dbReference type="SAM" id="SignalP"/>
    </source>
</evidence>
<keyword evidence="6 8" id="KW-0472">Membrane</keyword>
<dbReference type="Gene3D" id="1.10.510.10">
    <property type="entry name" value="Transferase(Phosphotransferase) domain 1"/>
    <property type="match status" value="1"/>
</dbReference>
<feature type="region of interest" description="Disordered" evidence="7">
    <location>
        <begin position="549"/>
        <end position="575"/>
    </location>
</feature>
<feature type="domain" description="Protein kinase" evidence="10">
    <location>
        <begin position="586"/>
        <end position="872"/>
    </location>
</feature>
<dbReference type="InterPro" id="IPR000719">
    <property type="entry name" value="Prot_kinase_dom"/>
</dbReference>
<evidence type="ECO:0000256" key="5">
    <source>
        <dbReference type="ARBA" id="ARBA00022989"/>
    </source>
</evidence>
<dbReference type="InterPro" id="IPR001611">
    <property type="entry name" value="Leu-rich_rpt"/>
</dbReference>
<evidence type="ECO:0000256" key="3">
    <source>
        <dbReference type="ARBA" id="ARBA00022692"/>
    </source>
</evidence>
<keyword evidence="2" id="KW-0433">Leucine-rich repeat</keyword>
<dbReference type="SUPFAM" id="SSF52047">
    <property type="entry name" value="RNI-like"/>
    <property type="match status" value="1"/>
</dbReference>
<dbReference type="Gene3D" id="3.80.10.10">
    <property type="entry name" value="Ribonuclease Inhibitor"/>
    <property type="match status" value="5"/>
</dbReference>
<reference evidence="11" key="2">
    <citation type="journal article" date="2023" name="Int. J. Mol. Sci.">
        <title>De Novo Assembly and Annotation of 11 Diverse Shrub Willow (Salix) Genomes Reveals Novel Gene Organization in Sex-Linked Regions.</title>
        <authorList>
            <person name="Hyden B."/>
            <person name="Feng K."/>
            <person name="Yates T.B."/>
            <person name="Jawdy S."/>
            <person name="Cereghino C."/>
            <person name="Smart L.B."/>
            <person name="Muchero W."/>
        </authorList>
    </citation>
    <scope>NUCLEOTIDE SEQUENCE</scope>
    <source>
        <tissue evidence="11">Shoot tip</tissue>
    </source>
</reference>
<dbReference type="Pfam" id="PF13855">
    <property type="entry name" value="LRR_8"/>
    <property type="match status" value="1"/>
</dbReference>
<evidence type="ECO:0000259" key="10">
    <source>
        <dbReference type="PROSITE" id="PS50011"/>
    </source>
</evidence>
<dbReference type="PANTHER" id="PTHR48003">
    <property type="entry name" value="OS07G0626500 PROTEIN"/>
    <property type="match status" value="1"/>
</dbReference>
<evidence type="ECO:0000256" key="6">
    <source>
        <dbReference type="ARBA" id="ARBA00023136"/>
    </source>
</evidence>
<dbReference type="InterPro" id="IPR001245">
    <property type="entry name" value="Ser-Thr/Tyr_kinase_cat_dom"/>
</dbReference>
<evidence type="ECO:0000256" key="1">
    <source>
        <dbReference type="ARBA" id="ARBA00004370"/>
    </source>
</evidence>
<sequence>MQTICLILLLAVVAALGQSDFKALLELRNGFEEDPSGKVFDSWDSKAMASDGCPQTWYGVICVNGHVVSITLNDVGLVGNFSFPVLAGFKMLRNLSVSNNQLTGTISNVGSIGSLEFLDLSSNFFHGSVPSGVAKLKNLVILNLSSNNFEGTVPSGFGNLKSLEYLDLRHNSFSGDIMGLLSQLDNVVHVDLSSNQFSGSLDLGLGNAIFVSSIKYLNISHNYLVGKLFAHDGVPYFDSLEVFDVSNNQITGAIPPFKFVVSLRILRLGSNQLSGSLPEALLQDSSMVLTELDLSLNQLEGPVGSITSTTLRKLDISSNKLSGPLPATVGHCATIDLSNNMLTGNLSRIQNWGNYVEVIQLSSNSLTGTLPHQTSQFMRLTTLKISNNSLNGDLPPVLGTYSELKVIDLSLNFLTGFLLPDFFTSTTLTDLNLSANNFNGELPLQEVHDSRENLSLVSLDLSHNSLEGSLAPEISSLPGDLPDGLKGFDVSSNNFSGEGSPALVNLKGGRYRMKPAIKIALISGMVGAATIIALLSMVIYYCTHWPTHGTRSSKGDERSEGVQQEEGPSISSSIINKTPSQLPASLSFHQSNSLTQMGSAYDPGNTSSVPRKSIEHLKSITKDGGLTSTYFHSLQKSFHVLQQKLLEGAAMGYYWGPRDHEKMIISKYVDAPCLAFYLQESEPRKLQSLSLDDRLRIAVNVARCLNYLHNERAIPHGNLKSTNILLEHPNMNPLLTDYSLHRILTSAGTAEQVLNAGALGYRPPEFASSSKPCPSLKSDVYAFGVILLELLTGKCSWEIVSADSGVVDLTDWVRLLSEENRSSECFHKLLMATPTAEAPRVLNEMLQVALRCILTASERPDMKTVFEDLSTIAS</sequence>
<dbReference type="Proteomes" id="UP001141253">
    <property type="component" value="Chromosome 4"/>
</dbReference>